<proteinExistence type="predicted"/>
<dbReference type="PROSITE" id="PS50853">
    <property type="entry name" value="FN3"/>
    <property type="match status" value="3"/>
</dbReference>
<reference evidence="5 6" key="1">
    <citation type="journal article" date="2016" name="Nat. Commun.">
        <title>Extremotolerant tardigrade genome and improved radiotolerance of human cultured cells by tardigrade-unique protein.</title>
        <authorList>
            <person name="Hashimoto T."/>
            <person name="Horikawa D.D."/>
            <person name="Saito Y."/>
            <person name="Kuwahara H."/>
            <person name="Kozuka-Hata H."/>
            <person name="Shin-I T."/>
            <person name="Minakuchi Y."/>
            <person name="Ohishi K."/>
            <person name="Motoyama A."/>
            <person name="Aizu T."/>
            <person name="Enomoto A."/>
            <person name="Kondo K."/>
            <person name="Tanaka S."/>
            <person name="Hara Y."/>
            <person name="Koshikawa S."/>
            <person name="Sagara H."/>
            <person name="Miura T."/>
            <person name="Yokobori S."/>
            <person name="Miyagawa K."/>
            <person name="Suzuki Y."/>
            <person name="Kubo T."/>
            <person name="Oyama M."/>
            <person name="Kohara Y."/>
            <person name="Fujiyama A."/>
            <person name="Arakawa K."/>
            <person name="Katayama T."/>
            <person name="Toyoda A."/>
            <person name="Kunieda T."/>
        </authorList>
    </citation>
    <scope>NUCLEOTIDE SEQUENCE [LARGE SCALE GENOMIC DNA]</scope>
    <source>
        <strain evidence="5 6">YOKOZUNA-1</strain>
    </source>
</reference>
<evidence type="ECO:0000256" key="2">
    <source>
        <dbReference type="ARBA" id="ARBA00023157"/>
    </source>
</evidence>
<dbReference type="InterPro" id="IPR013098">
    <property type="entry name" value="Ig_I-set"/>
</dbReference>
<dbReference type="PROSITE" id="PS50835">
    <property type="entry name" value="IG_LIKE"/>
    <property type="match status" value="2"/>
</dbReference>
<protein>
    <submittedName>
        <fullName evidence="5">Uncharacterized protein</fullName>
    </submittedName>
</protein>
<feature type="domain" description="Fibronectin type-III" evidence="4">
    <location>
        <begin position="412"/>
        <end position="509"/>
    </location>
</feature>
<dbReference type="InterPro" id="IPR036179">
    <property type="entry name" value="Ig-like_dom_sf"/>
</dbReference>
<dbReference type="GO" id="GO:0030424">
    <property type="term" value="C:axon"/>
    <property type="evidence" value="ECO:0007669"/>
    <property type="project" value="TreeGrafter"/>
</dbReference>
<dbReference type="SMART" id="SM00408">
    <property type="entry name" value="IGc2"/>
    <property type="match status" value="2"/>
</dbReference>
<dbReference type="InterPro" id="IPR003598">
    <property type="entry name" value="Ig_sub2"/>
</dbReference>
<dbReference type="Proteomes" id="UP000186922">
    <property type="component" value="Unassembled WGS sequence"/>
</dbReference>
<dbReference type="SUPFAM" id="SSF49265">
    <property type="entry name" value="Fibronectin type III"/>
    <property type="match status" value="2"/>
</dbReference>
<dbReference type="SMART" id="SM00060">
    <property type="entry name" value="FN3"/>
    <property type="match status" value="4"/>
</dbReference>
<dbReference type="Pfam" id="PF00041">
    <property type="entry name" value="fn3"/>
    <property type="match status" value="3"/>
</dbReference>
<dbReference type="GO" id="GO:0098609">
    <property type="term" value="P:cell-cell adhesion"/>
    <property type="evidence" value="ECO:0007669"/>
    <property type="project" value="TreeGrafter"/>
</dbReference>
<keyword evidence="2" id="KW-1015">Disulfide bond</keyword>
<dbReference type="InterPro" id="IPR007110">
    <property type="entry name" value="Ig-like_dom"/>
</dbReference>
<dbReference type="PANTHER" id="PTHR44170">
    <property type="entry name" value="PROTEIN SIDEKICK"/>
    <property type="match status" value="1"/>
</dbReference>
<feature type="domain" description="Fibronectin type-III" evidence="4">
    <location>
        <begin position="514"/>
        <end position="613"/>
    </location>
</feature>
<dbReference type="STRING" id="947166.A0A1D1VG67"/>
<dbReference type="GO" id="GO:0007411">
    <property type="term" value="P:axon guidance"/>
    <property type="evidence" value="ECO:0007669"/>
    <property type="project" value="TreeGrafter"/>
</dbReference>
<keyword evidence="1" id="KW-0677">Repeat</keyword>
<organism evidence="5 6">
    <name type="scientific">Ramazzottius varieornatus</name>
    <name type="common">Water bear</name>
    <name type="synonym">Tardigrade</name>
    <dbReference type="NCBI Taxonomy" id="947166"/>
    <lineage>
        <taxon>Eukaryota</taxon>
        <taxon>Metazoa</taxon>
        <taxon>Ecdysozoa</taxon>
        <taxon>Tardigrada</taxon>
        <taxon>Eutardigrada</taxon>
        <taxon>Parachela</taxon>
        <taxon>Hypsibioidea</taxon>
        <taxon>Ramazzottiidae</taxon>
        <taxon>Ramazzottius</taxon>
    </lineage>
</organism>
<dbReference type="GO" id="GO:0005886">
    <property type="term" value="C:plasma membrane"/>
    <property type="evidence" value="ECO:0007669"/>
    <property type="project" value="TreeGrafter"/>
</dbReference>
<dbReference type="InterPro" id="IPR003961">
    <property type="entry name" value="FN3_dom"/>
</dbReference>
<dbReference type="AlphaFoldDB" id="A0A1D1VG67"/>
<accession>A0A1D1VG67</accession>
<dbReference type="InterPro" id="IPR003599">
    <property type="entry name" value="Ig_sub"/>
</dbReference>
<sequence>MTAVPSFRKYPLPRLNYASAGANLTMVCQPEGLPVAVKRWLFNDFAMVTSPRVRLLAGGDLFIAPVTAADQGWYTCEARNELGSDQSQGELRVLSGLRFREIATTDQALVAHPAVLRCSADTDAMLDVTYDWYLNDVPVDVGQNPRYRTGWNERRGYLFIEPVTFGEAGNYTCVARSPVDRIQTSSQLFVTGPPNPPSAPTVIPRVDNPYLVTLRWMDGAPNGMDSIRQRIEAITNHLPHWTVLADGIFPVRAISSFTVRREMDLDVTLQPWNSYKFRLSVGNTFGLSAPSSPSLSYDVPMAPPSRSPYGIIGTGGRTGELVITWVTVQPFEQNGPGIGYRVQYSKDLNTTGNHPEVTVSGERSRIVIRVDGSSVKQKVSYQVQVAAFNTAGQGPWSDIITVEPTDDAISLAPSNVRAEPFNSTAVRVTWHQMFNLSVALPRMSGYRVKYWRRDWDQEEAWLLPVAPSENSALIKGLDVFTEYFISVMAVTAAGTGLESEPYIARTYRSEPRAFPMGVRVRIRNWNTVHVDWRGVMTGPQEEPIEGYKIRYWRQGEDIKEAKDVVLPRTLLYRDLDATLGGLTPGESYNLRILAYSRGGDGRMSSPLWKFRMG</sequence>
<dbReference type="PANTHER" id="PTHR44170:SF6">
    <property type="entry name" value="CONTACTIN"/>
    <property type="match status" value="1"/>
</dbReference>
<dbReference type="InterPro" id="IPR013783">
    <property type="entry name" value="Ig-like_fold"/>
</dbReference>
<evidence type="ECO:0000256" key="1">
    <source>
        <dbReference type="ARBA" id="ARBA00022737"/>
    </source>
</evidence>
<evidence type="ECO:0000313" key="5">
    <source>
        <dbReference type="EMBL" id="GAV00647.1"/>
    </source>
</evidence>
<keyword evidence="6" id="KW-1185">Reference proteome</keyword>
<dbReference type="CDD" id="cd00063">
    <property type="entry name" value="FN3"/>
    <property type="match status" value="3"/>
</dbReference>
<dbReference type="Pfam" id="PF07679">
    <property type="entry name" value="I-set"/>
    <property type="match status" value="2"/>
</dbReference>
<evidence type="ECO:0000259" key="3">
    <source>
        <dbReference type="PROSITE" id="PS50835"/>
    </source>
</evidence>
<evidence type="ECO:0000259" key="4">
    <source>
        <dbReference type="PROSITE" id="PS50853"/>
    </source>
</evidence>
<dbReference type="SUPFAM" id="SSF48726">
    <property type="entry name" value="Immunoglobulin"/>
    <property type="match status" value="2"/>
</dbReference>
<dbReference type="Gene3D" id="2.60.40.10">
    <property type="entry name" value="Immunoglobulins"/>
    <property type="match status" value="6"/>
</dbReference>
<evidence type="ECO:0000313" key="6">
    <source>
        <dbReference type="Proteomes" id="UP000186922"/>
    </source>
</evidence>
<name>A0A1D1VG67_RAMVA</name>
<gene>
    <name evidence="5" type="primary">RvY_11468</name>
    <name evidence="5" type="synonym">RvY_11468.2</name>
    <name evidence="5" type="ORF">RvY_11468-2</name>
</gene>
<dbReference type="FunFam" id="2.60.40.10:FF:000028">
    <property type="entry name" value="Neuronal cell adhesion molecule"/>
    <property type="match status" value="1"/>
</dbReference>
<dbReference type="InterPro" id="IPR036116">
    <property type="entry name" value="FN3_sf"/>
</dbReference>
<dbReference type="SMART" id="SM00409">
    <property type="entry name" value="IG"/>
    <property type="match status" value="2"/>
</dbReference>
<feature type="domain" description="Ig-like" evidence="3">
    <location>
        <begin position="5"/>
        <end position="95"/>
    </location>
</feature>
<feature type="domain" description="Fibronectin type-III" evidence="4">
    <location>
        <begin position="304"/>
        <end position="408"/>
    </location>
</feature>
<comment type="caution">
    <text evidence="5">The sequence shown here is derived from an EMBL/GenBank/DDBJ whole genome shotgun (WGS) entry which is preliminary data.</text>
</comment>
<dbReference type="OrthoDB" id="3666223at2759"/>
<feature type="domain" description="Ig-like" evidence="3">
    <location>
        <begin position="116"/>
        <end position="191"/>
    </location>
</feature>
<dbReference type="EMBL" id="BDGG01000006">
    <property type="protein sequence ID" value="GAV00647.1"/>
    <property type="molecule type" value="Genomic_DNA"/>
</dbReference>